<dbReference type="EMBL" id="LR796763">
    <property type="protein sequence ID" value="CAB4164427.1"/>
    <property type="molecule type" value="Genomic_DNA"/>
</dbReference>
<dbReference type="EMBL" id="LR797405">
    <property type="protein sequence ID" value="CAB4214297.1"/>
    <property type="molecule type" value="Genomic_DNA"/>
</dbReference>
<evidence type="ECO:0000313" key="4">
    <source>
        <dbReference type="EMBL" id="CAB4172385.1"/>
    </source>
</evidence>
<dbReference type="EMBL" id="LR797102">
    <property type="protein sequence ID" value="CAB4187647.1"/>
    <property type="molecule type" value="Genomic_DNA"/>
</dbReference>
<dbReference type="EMBL" id="LR796881">
    <property type="protein sequence ID" value="CAB4172385.1"/>
    <property type="molecule type" value="Genomic_DNA"/>
</dbReference>
<sequence>MSAPRNSAKDRRTCIDTHAWFNLLGRKCLTCHVCNCTIDLIATKPSDWRADHIQRHAEGGKGTGDNLWPICIDCDTGPDGKAAQDTKTIAHGKRMADRHDGVKIRGRGFR</sequence>
<protein>
    <recommendedName>
        <fullName evidence="12">HNHc domain containing protein</fullName>
    </recommendedName>
</protein>
<gene>
    <name evidence="5" type="ORF">UFOVP1006_35</name>
    <name evidence="6" type="ORF">UFOVP1096_45</name>
    <name evidence="7" type="ORF">UFOVP1157_42</name>
    <name evidence="8" type="ORF">UFOVP1347_32</name>
    <name evidence="9" type="ORF">UFOVP1455_36</name>
    <name evidence="11" type="ORF">UFOVP1543_36</name>
    <name evidence="10" type="ORF">UFOVP1606_6</name>
    <name evidence="2" type="ORF">UFOVP497_53</name>
    <name evidence="3" type="ORF">UFOVP834_29</name>
    <name evidence="4" type="ORF">UFOVP922_42</name>
</gene>
<dbReference type="EMBL" id="LR798397">
    <property type="protein sequence ID" value="CAB5229128.1"/>
    <property type="molecule type" value="Genomic_DNA"/>
</dbReference>
<feature type="compositionally biased region" description="Basic and acidic residues" evidence="1">
    <location>
        <begin position="94"/>
        <end position="103"/>
    </location>
</feature>
<evidence type="ECO:0000313" key="10">
    <source>
        <dbReference type="EMBL" id="CAB4218130.1"/>
    </source>
</evidence>
<evidence type="ECO:0000313" key="9">
    <source>
        <dbReference type="EMBL" id="CAB4214297.1"/>
    </source>
</evidence>
<evidence type="ECO:0000256" key="1">
    <source>
        <dbReference type="SAM" id="MobiDB-lite"/>
    </source>
</evidence>
<accession>A0A6J5MNF9</accession>
<evidence type="ECO:0000313" key="11">
    <source>
        <dbReference type="EMBL" id="CAB5229128.1"/>
    </source>
</evidence>
<evidence type="ECO:0000313" key="3">
    <source>
        <dbReference type="EMBL" id="CAB4164427.1"/>
    </source>
</evidence>
<dbReference type="EMBL" id="LR797463">
    <property type="protein sequence ID" value="CAB4218130.1"/>
    <property type="molecule type" value="Genomic_DNA"/>
</dbReference>
<name>A0A6J5MNF9_9CAUD</name>
<evidence type="ECO:0008006" key="12">
    <source>
        <dbReference type="Google" id="ProtNLM"/>
    </source>
</evidence>
<dbReference type="EMBL" id="LR797060">
    <property type="protein sequence ID" value="CAB4184152.1"/>
    <property type="molecule type" value="Genomic_DNA"/>
</dbReference>
<evidence type="ECO:0000313" key="6">
    <source>
        <dbReference type="EMBL" id="CAB4184152.1"/>
    </source>
</evidence>
<dbReference type="EMBL" id="LR796953">
    <property type="protein sequence ID" value="CAB4177697.1"/>
    <property type="molecule type" value="Genomic_DNA"/>
</dbReference>
<dbReference type="EMBL" id="LR796470">
    <property type="protein sequence ID" value="CAB4146666.1"/>
    <property type="molecule type" value="Genomic_DNA"/>
</dbReference>
<evidence type="ECO:0000313" key="5">
    <source>
        <dbReference type="EMBL" id="CAB4177697.1"/>
    </source>
</evidence>
<reference evidence="2" key="1">
    <citation type="submission" date="2020-04" db="EMBL/GenBank/DDBJ databases">
        <authorList>
            <person name="Chiriac C."/>
            <person name="Salcher M."/>
            <person name="Ghai R."/>
            <person name="Kavagutti S V."/>
        </authorList>
    </citation>
    <scope>NUCLEOTIDE SEQUENCE</scope>
</reference>
<proteinExistence type="predicted"/>
<evidence type="ECO:0000313" key="2">
    <source>
        <dbReference type="EMBL" id="CAB4146666.1"/>
    </source>
</evidence>
<dbReference type="Gene3D" id="1.10.30.50">
    <property type="match status" value="1"/>
</dbReference>
<dbReference type="EMBL" id="LR797307">
    <property type="protein sequence ID" value="CAB4200241.1"/>
    <property type="molecule type" value="Genomic_DNA"/>
</dbReference>
<feature type="region of interest" description="Disordered" evidence="1">
    <location>
        <begin position="90"/>
        <end position="110"/>
    </location>
</feature>
<evidence type="ECO:0000313" key="8">
    <source>
        <dbReference type="EMBL" id="CAB4200241.1"/>
    </source>
</evidence>
<evidence type="ECO:0000313" key="7">
    <source>
        <dbReference type="EMBL" id="CAB4187647.1"/>
    </source>
</evidence>
<organism evidence="2">
    <name type="scientific">uncultured Caudovirales phage</name>
    <dbReference type="NCBI Taxonomy" id="2100421"/>
    <lineage>
        <taxon>Viruses</taxon>
        <taxon>Duplodnaviria</taxon>
        <taxon>Heunggongvirae</taxon>
        <taxon>Uroviricota</taxon>
        <taxon>Caudoviricetes</taxon>
        <taxon>Peduoviridae</taxon>
        <taxon>Maltschvirus</taxon>
        <taxon>Maltschvirus maltsch</taxon>
    </lineage>
</organism>